<gene>
    <name evidence="2" type="ORF">HI921_10005</name>
</gene>
<dbReference type="RefSeq" id="WP_169058762.1">
    <property type="nucleotide sequence ID" value="NZ_JABCAG010000028.1"/>
</dbReference>
<dbReference type="PROSITE" id="PS51257">
    <property type="entry name" value="PROKAR_LIPOPROTEIN"/>
    <property type="match status" value="1"/>
</dbReference>
<keyword evidence="1" id="KW-0812">Transmembrane</keyword>
<keyword evidence="1" id="KW-0472">Membrane</keyword>
<proteinExistence type="predicted"/>
<evidence type="ECO:0000313" key="2">
    <source>
        <dbReference type="EMBL" id="NMP58786.1"/>
    </source>
</evidence>
<evidence type="ECO:0008006" key="4">
    <source>
        <dbReference type="Google" id="ProtNLM"/>
    </source>
</evidence>
<sequence>MFYKLLSKLFYVLFLGGVISLSLFLTGCSKSNEDRLKNVEIVQVTNAGTLQNRGNYTLKEGNLEIMKEIQLAQSLDQDPADLKLSSSEEQEIKSLLTPDFTSAEQDLKTNELFQTFVKEIEHVTVEVNQKKKTTTLVGKDYRKEFSWVGESGNRLSDSHKIEYSFVSGNEE</sequence>
<feature type="transmembrane region" description="Helical" evidence="1">
    <location>
        <begin position="9"/>
        <end position="27"/>
    </location>
</feature>
<dbReference type="EMBL" id="JABCAG010000028">
    <property type="protein sequence ID" value="NMP58786.1"/>
    <property type="molecule type" value="Genomic_DNA"/>
</dbReference>
<reference evidence="2 3" key="1">
    <citation type="submission" date="2020-04" db="EMBL/GenBank/DDBJ databases">
        <authorList>
            <person name="Abaymova A."/>
            <person name="Teymurazov M."/>
            <person name="Tazyna O."/>
            <person name="Chatushin Y."/>
            <person name="Svetoch E."/>
            <person name="Pereligyn V."/>
            <person name="Pohylenko V."/>
            <person name="Platonov M."/>
            <person name="Kartsev N."/>
            <person name="Skryabin Y."/>
            <person name="Sizova A."/>
            <person name="Solomentsev V."/>
            <person name="Kislichkina A."/>
            <person name="Bogun A."/>
        </authorList>
    </citation>
    <scope>NUCLEOTIDE SEQUENCE [LARGE SCALE GENOMIC DNA]</scope>
    <source>
        <strain evidence="3">SCPM-O-B-8398 (E28)</strain>
    </source>
</reference>
<keyword evidence="1" id="KW-1133">Transmembrane helix</keyword>
<organism evidence="2 3">
    <name type="scientific">Enterococcus mundtii</name>
    <dbReference type="NCBI Taxonomy" id="53346"/>
    <lineage>
        <taxon>Bacteria</taxon>
        <taxon>Bacillati</taxon>
        <taxon>Bacillota</taxon>
        <taxon>Bacilli</taxon>
        <taxon>Lactobacillales</taxon>
        <taxon>Enterococcaceae</taxon>
        <taxon>Enterococcus</taxon>
    </lineage>
</organism>
<evidence type="ECO:0000313" key="3">
    <source>
        <dbReference type="Proteomes" id="UP000557857"/>
    </source>
</evidence>
<evidence type="ECO:0000256" key="1">
    <source>
        <dbReference type="SAM" id="Phobius"/>
    </source>
</evidence>
<name>A0A848MTD6_ENTMU</name>
<dbReference type="Proteomes" id="UP000557857">
    <property type="component" value="Unassembled WGS sequence"/>
</dbReference>
<dbReference type="AlphaFoldDB" id="A0A848MTD6"/>
<protein>
    <recommendedName>
        <fullName evidence="4">Lipoprotein</fullName>
    </recommendedName>
</protein>
<accession>A0A848MTD6</accession>
<comment type="caution">
    <text evidence="2">The sequence shown here is derived from an EMBL/GenBank/DDBJ whole genome shotgun (WGS) entry which is preliminary data.</text>
</comment>